<accession>A0A1I6C631</accession>
<reference evidence="1 2" key="1">
    <citation type="submission" date="2016-10" db="EMBL/GenBank/DDBJ databases">
        <authorList>
            <person name="de Groot N.N."/>
        </authorList>
    </citation>
    <scope>NUCLEOTIDE SEQUENCE [LARGE SCALE GENOMIC DNA]</scope>
    <source>
        <strain evidence="1 2">JCM 18415</strain>
    </source>
</reference>
<organism evidence="1 2">
    <name type="scientific">Halopseudomonas formosensis</name>
    <dbReference type="NCBI Taxonomy" id="1002526"/>
    <lineage>
        <taxon>Bacteria</taxon>
        <taxon>Pseudomonadati</taxon>
        <taxon>Pseudomonadota</taxon>
        <taxon>Gammaproteobacteria</taxon>
        <taxon>Pseudomonadales</taxon>
        <taxon>Pseudomonadaceae</taxon>
        <taxon>Halopseudomonas</taxon>
    </lineage>
</organism>
<evidence type="ECO:0000313" key="2">
    <source>
        <dbReference type="Proteomes" id="UP000242815"/>
    </source>
</evidence>
<dbReference type="STRING" id="1002526.SAMN05216578_1141"/>
<evidence type="ECO:0000313" key="1">
    <source>
        <dbReference type="EMBL" id="SFQ88515.1"/>
    </source>
</evidence>
<dbReference type="AlphaFoldDB" id="A0A1I6C631"/>
<protein>
    <submittedName>
        <fullName evidence="1">Uncharacterized protein</fullName>
    </submittedName>
</protein>
<proteinExistence type="predicted"/>
<sequence length="165" mass="18729">MRMVLENLKDYPSEWAAIESIAPKIGCVPQTLSLFNGALGQVRVNAANRCLKICQQQHLPVIGPFRGVTVRCKVWPRGDLPATLGEPLQALLFQLIFRHASFLFPFTSDIGRLFQQQEMLNQPDHQGFLTRQAFRHQQRQGHQGVVINQLFYRPRQQSGVAAQIP</sequence>
<dbReference type="EMBL" id="FOYD01000014">
    <property type="protein sequence ID" value="SFQ88515.1"/>
    <property type="molecule type" value="Genomic_DNA"/>
</dbReference>
<dbReference type="Gene3D" id="1.10.10.10">
    <property type="entry name" value="Winged helix-like DNA-binding domain superfamily/Winged helix DNA-binding domain"/>
    <property type="match status" value="1"/>
</dbReference>
<dbReference type="Proteomes" id="UP000242815">
    <property type="component" value="Unassembled WGS sequence"/>
</dbReference>
<gene>
    <name evidence="1" type="ORF">SAMN05216578_1141</name>
</gene>
<dbReference type="InterPro" id="IPR036388">
    <property type="entry name" value="WH-like_DNA-bd_sf"/>
</dbReference>
<name>A0A1I6C631_9GAMM</name>